<comment type="caution">
    <text evidence="1">The sequence shown here is derived from an EMBL/GenBank/DDBJ whole genome shotgun (WGS) entry which is preliminary data.</text>
</comment>
<dbReference type="EMBL" id="BGPR01078442">
    <property type="protein sequence ID" value="GBL70453.1"/>
    <property type="molecule type" value="Genomic_DNA"/>
</dbReference>
<dbReference type="Proteomes" id="UP000499080">
    <property type="component" value="Unassembled WGS sequence"/>
</dbReference>
<dbReference type="AlphaFoldDB" id="A0A4Y1ZW71"/>
<name>A0A4Y1ZW71_ARAVE</name>
<evidence type="ECO:0000313" key="2">
    <source>
        <dbReference type="Proteomes" id="UP000499080"/>
    </source>
</evidence>
<protein>
    <submittedName>
        <fullName evidence="1">Uncharacterized protein</fullName>
    </submittedName>
</protein>
<evidence type="ECO:0000313" key="1">
    <source>
        <dbReference type="EMBL" id="GBL70453.1"/>
    </source>
</evidence>
<gene>
    <name evidence="1" type="ORF">AVEN_222995_1</name>
</gene>
<accession>A0A4Y1ZW71</accession>
<reference evidence="1 2" key="1">
    <citation type="journal article" date="2019" name="Sci. Rep.">
        <title>Orb-weaving spider Araneus ventricosus genome elucidates the spidroin gene catalogue.</title>
        <authorList>
            <person name="Kono N."/>
            <person name="Nakamura H."/>
            <person name="Ohtoshi R."/>
            <person name="Moran D.A.P."/>
            <person name="Shinohara A."/>
            <person name="Yoshida Y."/>
            <person name="Fujiwara M."/>
            <person name="Mori M."/>
            <person name="Tomita M."/>
            <person name="Arakawa K."/>
        </authorList>
    </citation>
    <scope>NUCLEOTIDE SEQUENCE [LARGE SCALE GENOMIC DNA]</scope>
</reference>
<proteinExistence type="predicted"/>
<keyword evidence="2" id="KW-1185">Reference proteome</keyword>
<organism evidence="1 2">
    <name type="scientific">Araneus ventricosus</name>
    <name type="common">Orbweaver spider</name>
    <name type="synonym">Epeira ventricosa</name>
    <dbReference type="NCBI Taxonomy" id="182803"/>
    <lineage>
        <taxon>Eukaryota</taxon>
        <taxon>Metazoa</taxon>
        <taxon>Ecdysozoa</taxon>
        <taxon>Arthropoda</taxon>
        <taxon>Chelicerata</taxon>
        <taxon>Arachnida</taxon>
        <taxon>Araneae</taxon>
        <taxon>Araneomorphae</taxon>
        <taxon>Entelegynae</taxon>
        <taxon>Araneoidea</taxon>
        <taxon>Araneidae</taxon>
        <taxon>Araneus</taxon>
    </lineage>
</organism>
<sequence length="94" mass="10917">MARNANWMSSRPLFASAALGFSDSHLNFRLHMENMQQFTNVEMADREHADLVMRISIAAANAREMLGIFERISWIFFQSMRRRCEACLTMNGKK</sequence>